<evidence type="ECO:0000256" key="1">
    <source>
        <dbReference type="SAM" id="MobiDB-lite"/>
    </source>
</evidence>
<dbReference type="KEGG" id="phet:94289688"/>
<organism evidence="2 3">
    <name type="scientific">Porcisia hertigi</name>
    <dbReference type="NCBI Taxonomy" id="2761500"/>
    <lineage>
        <taxon>Eukaryota</taxon>
        <taxon>Discoba</taxon>
        <taxon>Euglenozoa</taxon>
        <taxon>Kinetoplastea</taxon>
        <taxon>Metakinetoplastina</taxon>
        <taxon>Trypanosomatida</taxon>
        <taxon>Trypanosomatidae</taxon>
        <taxon>Leishmaniinae</taxon>
        <taxon>Porcisia</taxon>
    </lineage>
</organism>
<evidence type="ECO:0008006" key="4">
    <source>
        <dbReference type="Google" id="ProtNLM"/>
    </source>
</evidence>
<gene>
    <name evidence="2" type="ORF">JKF63_03610</name>
</gene>
<dbReference type="RefSeq" id="XP_067755850.1">
    <property type="nucleotide sequence ID" value="XM_067899611.1"/>
</dbReference>
<name>A0A836ILM3_9TRYP</name>
<evidence type="ECO:0000313" key="2">
    <source>
        <dbReference type="EMBL" id="KAG5500516.1"/>
    </source>
</evidence>
<dbReference type="Gene3D" id="3.40.50.150">
    <property type="entry name" value="Vaccinia Virus protein VP39"/>
    <property type="match status" value="1"/>
</dbReference>
<feature type="region of interest" description="Disordered" evidence="1">
    <location>
        <begin position="152"/>
        <end position="260"/>
    </location>
</feature>
<dbReference type="EMBL" id="JAFJZO010000028">
    <property type="protein sequence ID" value="KAG5500516.1"/>
    <property type="molecule type" value="Genomic_DNA"/>
</dbReference>
<proteinExistence type="predicted"/>
<evidence type="ECO:0000313" key="3">
    <source>
        <dbReference type="Proteomes" id="UP000674318"/>
    </source>
</evidence>
<keyword evidence="3" id="KW-1185">Reference proteome</keyword>
<dbReference type="PANTHER" id="PTHR14614:SF130">
    <property type="entry name" value="PROTEIN-LYSINE N-METHYLTRANSFERASE EEF2KMT"/>
    <property type="match status" value="1"/>
</dbReference>
<accession>A0A836ILM3</accession>
<sequence>MTGCLPETALASCRVEGALPQSLILFLQGVPPKVVLSAFQSDCKSRDVKWCSCEAQMLAVKWFVKHPVVLMYPPRPRMVRALLKMYIASVEEQYTADVAVPCTLSEGPVQVDLMEEFIRLSVLGEASEQDYCFKTFYNPFVSVPGTHRITNASVASAPPSGLPMPQSANSSPSPSHSLSSSSSSLDSSRRASSPDMDMGSVLPSPSLHREPAHVPCPHSPPQCIVASEGLEDISSPAPSKRSPRQHRHPSENQPRQLTPDATTPVLAGAAATSLGSVFKEFSILRVSSEQFANVGLALWPAAFVMAQLLAQELRGQTHMLADVLGLPRAMSSTISTSAPSAPHRQHLLTTPAPVSSDVVPNCSPRISNSGNVGSRNATKPHNGRLRILELGAGAGLTPVYLHHMEEYTQHVGSFLATDYQEVIVDNMRFNMRENGIRLTPDPLPSTPGLDEGRALPLHRAAVLDWRNHDENERLFMTSGVDVILMADCIYDADVIPALVDTIHLALTVPGITSSTPEEPRSSAFLEDDGGASITDAPQKQRCCIVVQTHRQNVTMQRFFSAVRAFGDVRSYTLVRQMARSLRISKDYSGVDGDCIPLGGWDQETLLRYPDRMVCALMPDVILEDGRMRSASNEQLGNCANEAAATTGDHPTSHAPPATPLSTSLGTPGIASAVEDFAKPLPLSNSNSSMSSHVPLSRRTTVSPLREAAETLLADEMIGPFYTSMVGLIGVHVITLKPVSEAR</sequence>
<reference evidence="2 3" key="1">
    <citation type="submission" date="2021-02" db="EMBL/GenBank/DDBJ databases">
        <title>Porcisia hertigi Genome sequencing and assembly.</title>
        <authorList>
            <person name="Almutairi H."/>
            <person name="Gatherer D."/>
        </authorList>
    </citation>
    <scope>NUCLEOTIDE SEQUENCE [LARGE SCALE GENOMIC DNA]</scope>
    <source>
        <strain evidence="2 3">C119</strain>
    </source>
</reference>
<protein>
    <recommendedName>
        <fullName evidence="4">Methyltransferase</fullName>
    </recommendedName>
</protein>
<dbReference type="Pfam" id="PF10294">
    <property type="entry name" value="Methyltransf_16"/>
    <property type="match status" value="1"/>
</dbReference>
<dbReference type="InterPro" id="IPR029063">
    <property type="entry name" value="SAM-dependent_MTases_sf"/>
</dbReference>
<dbReference type="PANTHER" id="PTHR14614">
    <property type="entry name" value="HEPATOCELLULAR CARCINOMA-ASSOCIATED ANTIGEN"/>
    <property type="match status" value="1"/>
</dbReference>
<dbReference type="InterPro" id="IPR019410">
    <property type="entry name" value="Methyltransf_16"/>
</dbReference>
<feature type="compositionally biased region" description="Polar residues" evidence="1">
    <location>
        <begin position="251"/>
        <end position="260"/>
    </location>
</feature>
<dbReference type="AlphaFoldDB" id="A0A836ILM3"/>
<dbReference type="SUPFAM" id="SSF53335">
    <property type="entry name" value="S-adenosyl-L-methionine-dependent methyltransferases"/>
    <property type="match status" value="1"/>
</dbReference>
<comment type="caution">
    <text evidence="2">The sequence shown here is derived from an EMBL/GenBank/DDBJ whole genome shotgun (WGS) entry which is preliminary data.</text>
</comment>
<dbReference type="OrthoDB" id="194386at2759"/>
<dbReference type="GeneID" id="94289688"/>
<dbReference type="Proteomes" id="UP000674318">
    <property type="component" value="Chromosome 28"/>
</dbReference>
<feature type="compositionally biased region" description="Low complexity" evidence="1">
    <location>
        <begin position="167"/>
        <end position="193"/>
    </location>
</feature>